<dbReference type="InterPro" id="IPR046947">
    <property type="entry name" value="LytR-like"/>
</dbReference>
<evidence type="ECO:0000259" key="3">
    <source>
        <dbReference type="PROSITE" id="PS50930"/>
    </source>
</evidence>
<reference evidence="4 5" key="1">
    <citation type="submission" date="2016-10" db="EMBL/GenBank/DDBJ databases">
        <title>Arsenicibacter rosenii gen. nov., sp. nov., an efficient arsenic-methylating bacterium isolated from an arsenic-contaminated paddy soil.</title>
        <authorList>
            <person name="Huang K."/>
        </authorList>
    </citation>
    <scope>NUCLEOTIDE SEQUENCE [LARGE SCALE GENOMIC DNA]</scope>
    <source>
        <strain evidence="4 5">SM-1</strain>
    </source>
</reference>
<dbReference type="InterPro" id="IPR007492">
    <property type="entry name" value="LytTR_DNA-bd_dom"/>
</dbReference>
<evidence type="ECO:0008006" key="6">
    <source>
        <dbReference type="Google" id="ProtNLM"/>
    </source>
</evidence>
<comment type="caution">
    <text evidence="4">The sequence shown here is derived from an EMBL/GenBank/DDBJ whole genome shotgun (WGS) entry which is preliminary data.</text>
</comment>
<name>A0A1S2VF03_9BACT</name>
<dbReference type="Gene3D" id="3.40.50.2300">
    <property type="match status" value="1"/>
</dbReference>
<keyword evidence="5" id="KW-1185">Reference proteome</keyword>
<protein>
    <recommendedName>
        <fullName evidence="6">DNA-binding response regulator</fullName>
    </recommendedName>
</protein>
<dbReference type="SMART" id="SM00850">
    <property type="entry name" value="LytTR"/>
    <property type="match status" value="1"/>
</dbReference>
<sequence length="250" mass="28757">MKVLIIEDEFFSAEKLRHLLLQINPAIEILAVLPSVAKALIWFRSNPEPDLIFSDIRLEDKESFALFNEIAIDAPIIYTTAYDQYAIQAFKQNSIDYLLKPIDSTELRAALKKFENQELRLLKKSLEAGPLTAPGQAKPKERFLVKKGNAMTFVKMQDVAYFRSDQKLTFLVTSDGQKFIIDTSLDEVQEQVDPRLFARISRNRLVSIDSIQKIHPHFNGRLKLDLLPADDEEVFVSRDRVQAFKDWVNS</sequence>
<dbReference type="Pfam" id="PF04397">
    <property type="entry name" value="LytTR"/>
    <property type="match status" value="1"/>
</dbReference>
<feature type="modified residue" description="4-aspartylphosphate" evidence="1">
    <location>
        <position position="55"/>
    </location>
</feature>
<dbReference type="PANTHER" id="PTHR37299">
    <property type="entry name" value="TRANSCRIPTIONAL REGULATOR-RELATED"/>
    <property type="match status" value="1"/>
</dbReference>
<dbReference type="PANTHER" id="PTHR37299:SF1">
    <property type="entry name" value="STAGE 0 SPORULATION PROTEIN A HOMOLOG"/>
    <property type="match status" value="1"/>
</dbReference>
<dbReference type="SMART" id="SM00448">
    <property type="entry name" value="REC"/>
    <property type="match status" value="1"/>
</dbReference>
<proteinExistence type="predicted"/>
<dbReference type="EMBL" id="MORL01000013">
    <property type="protein sequence ID" value="OIN57289.1"/>
    <property type="molecule type" value="Genomic_DNA"/>
</dbReference>
<dbReference type="InterPro" id="IPR001789">
    <property type="entry name" value="Sig_transdc_resp-reg_receiver"/>
</dbReference>
<dbReference type="OrthoDB" id="646623at2"/>
<keyword evidence="1" id="KW-0597">Phosphoprotein</keyword>
<dbReference type="Pfam" id="PF00072">
    <property type="entry name" value="Response_reg"/>
    <property type="match status" value="1"/>
</dbReference>
<accession>A0A1S2VF03</accession>
<dbReference type="GO" id="GO:0000156">
    <property type="term" value="F:phosphorelay response regulator activity"/>
    <property type="evidence" value="ECO:0007669"/>
    <property type="project" value="InterPro"/>
</dbReference>
<feature type="domain" description="HTH LytTR-type" evidence="3">
    <location>
        <begin position="143"/>
        <end position="250"/>
    </location>
</feature>
<dbReference type="SUPFAM" id="SSF52172">
    <property type="entry name" value="CheY-like"/>
    <property type="match status" value="1"/>
</dbReference>
<dbReference type="GO" id="GO:0003677">
    <property type="term" value="F:DNA binding"/>
    <property type="evidence" value="ECO:0007669"/>
    <property type="project" value="InterPro"/>
</dbReference>
<dbReference type="PROSITE" id="PS50110">
    <property type="entry name" value="RESPONSE_REGULATORY"/>
    <property type="match status" value="1"/>
</dbReference>
<evidence type="ECO:0000313" key="4">
    <source>
        <dbReference type="EMBL" id="OIN57289.1"/>
    </source>
</evidence>
<evidence type="ECO:0000313" key="5">
    <source>
        <dbReference type="Proteomes" id="UP000181790"/>
    </source>
</evidence>
<organism evidence="4 5">
    <name type="scientific">Arsenicibacter rosenii</name>
    <dbReference type="NCBI Taxonomy" id="1750698"/>
    <lineage>
        <taxon>Bacteria</taxon>
        <taxon>Pseudomonadati</taxon>
        <taxon>Bacteroidota</taxon>
        <taxon>Cytophagia</taxon>
        <taxon>Cytophagales</taxon>
        <taxon>Spirosomataceae</taxon>
        <taxon>Arsenicibacter</taxon>
    </lineage>
</organism>
<evidence type="ECO:0000256" key="1">
    <source>
        <dbReference type="PROSITE-ProRule" id="PRU00169"/>
    </source>
</evidence>
<gene>
    <name evidence="4" type="ORF">BLX24_20100</name>
</gene>
<dbReference type="Proteomes" id="UP000181790">
    <property type="component" value="Unassembled WGS sequence"/>
</dbReference>
<dbReference type="PROSITE" id="PS50930">
    <property type="entry name" value="HTH_LYTTR"/>
    <property type="match status" value="1"/>
</dbReference>
<feature type="domain" description="Response regulatory" evidence="2">
    <location>
        <begin position="2"/>
        <end position="115"/>
    </location>
</feature>
<evidence type="ECO:0000259" key="2">
    <source>
        <dbReference type="PROSITE" id="PS50110"/>
    </source>
</evidence>
<dbReference type="RefSeq" id="WP_071505001.1">
    <property type="nucleotide sequence ID" value="NZ_MORL01000013.1"/>
</dbReference>
<dbReference type="AlphaFoldDB" id="A0A1S2VF03"/>
<dbReference type="InterPro" id="IPR011006">
    <property type="entry name" value="CheY-like_superfamily"/>
</dbReference>
<dbReference type="Gene3D" id="2.40.50.1020">
    <property type="entry name" value="LytTr DNA-binding domain"/>
    <property type="match status" value="1"/>
</dbReference>